<sequence length="310" mass="33798">MNKYRALSLLVLVAFCWGLNWPVGKLLLQDIPPLWIVFLRSAVGTVALLVVCFACRRLVVPKREDLPVVLSVGLLHMTAFSAFVSLGLQYVTAGRSVVLAYTTPIWVIPAAYLLLGERLSRPRAVGSFLGLVGLLVLFNPGDFSWADIDSIYGNGLILIAALFWAASILYIRIHKWVTPPFELTFWQALVATFVLFPIAVYFEGVPSITFNLRVVLLLLYGGVFGIAVAYWAMTTVNRAIPSAATSVGLLLVPIFGIACSWILLYETPDLALIISAVLIISGALLGILSRGSDKNTSDSTSLESRPEPKD</sequence>
<evidence type="ECO:0000256" key="6">
    <source>
        <dbReference type="SAM" id="MobiDB-lite"/>
    </source>
</evidence>
<evidence type="ECO:0000259" key="8">
    <source>
        <dbReference type="Pfam" id="PF00892"/>
    </source>
</evidence>
<keyword evidence="2" id="KW-1003">Cell membrane</keyword>
<dbReference type="InterPro" id="IPR050638">
    <property type="entry name" value="AA-Vitamin_Transporters"/>
</dbReference>
<evidence type="ECO:0000256" key="1">
    <source>
        <dbReference type="ARBA" id="ARBA00004651"/>
    </source>
</evidence>
<keyword evidence="4 7" id="KW-1133">Transmembrane helix</keyword>
<feature type="transmembrane region" description="Helical" evidence="7">
    <location>
        <begin position="270"/>
        <end position="288"/>
    </location>
</feature>
<keyword evidence="10" id="KW-1185">Reference proteome</keyword>
<comment type="subcellular location">
    <subcellularLocation>
        <location evidence="1">Cell membrane</location>
        <topology evidence="1">Multi-pass membrane protein</topology>
    </subcellularLocation>
</comment>
<dbReference type="PANTHER" id="PTHR32322">
    <property type="entry name" value="INNER MEMBRANE TRANSPORTER"/>
    <property type="match status" value="1"/>
</dbReference>
<feature type="domain" description="EamA" evidence="8">
    <location>
        <begin position="6"/>
        <end position="138"/>
    </location>
</feature>
<accession>A0A2N7U4G1</accession>
<reference evidence="9 10" key="1">
    <citation type="submission" date="2018-01" db="EMBL/GenBank/DDBJ databases">
        <title>Halomonas endophytica sp. nov., isolated from storage liquid in the stems of Populus euphratica.</title>
        <authorList>
            <person name="Chen C."/>
        </authorList>
    </citation>
    <scope>NUCLEOTIDE SEQUENCE [LARGE SCALE GENOMIC DNA]</scope>
    <source>
        <strain evidence="9 10">MC28</strain>
    </source>
</reference>
<evidence type="ECO:0000256" key="7">
    <source>
        <dbReference type="SAM" id="Phobius"/>
    </source>
</evidence>
<dbReference type="SUPFAM" id="SSF103481">
    <property type="entry name" value="Multidrug resistance efflux transporter EmrE"/>
    <property type="match status" value="2"/>
</dbReference>
<dbReference type="AlphaFoldDB" id="A0A2N7U4G1"/>
<evidence type="ECO:0000313" key="10">
    <source>
        <dbReference type="Proteomes" id="UP000235803"/>
    </source>
</evidence>
<feature type="transmembrane region" description="Helical" evidence="7">
    <location>
        <begin position="244"/>
        <end position="264"/>
    </location>
</feature>
<protein>
    <submittedName>
        <fullName evidence="9">EamA family transporter</fullName>
    </submittedName>
</protein>
<keyword evidence="5 7" id="KW-0472">Membrane</keyword>
<name>A0A2N7U4G1_9GAMM</name>
<evidence type="ECO:0000256" key="3">
    <source>
        <dbReference type="ARBA" id="ARBA00022692"/>
    </source>
</evidence>
<dbReference type="InterPro" id="IPR000620">
    <property type="entry name" value="EamA_dom"/>
</dbReference>
<feature type="transmembrane region" description="Helical" evidence="7">
    <location>
        <begin position="183"/>
        <end position="202"/>
    </location>
</feature>
<feature type="transmembrane region" description="Helical" evidence="7">
    <location>
        <begin position="122"/>
        <end position="139"/>
    </location>
</feature>
<feature type="region of interest" description="Disordered" evidence="6">
    <location>
        <begin position="291"/>
        <end position="310"/>
    </location>
</feature>
<comment type="caution">
    <text evidence="9">The sequence shown here is derived from an EMBL/GenBank/DDBJ whole genome shotgun (WGS) entry which is preliminary data.</text>
</comment>
<gene>
    <name evidence="9" type="ORF">C1H69_10350</name>
</gene>
<feature type="transmembrane region" description="Helical" evidence="7">
    <location>
        <begin position="97"/>
        <end position="115"/>
    </location>
</feature>
<dbReference type="RefSeq" id="WP_102653327.1">
    <property type="nucleotide sequence ID" value="NZ_PNRF01000020.1"/>
</dbReference>
<dbReference type="OrthoDB" id="5298131at2"/>
<proteinExistence type="predicted"/>
<dbReference type="EMBL" id="PNRF01000020">
    <property type="protein sequence ID" value="PMR75313.1"/>
    <property type="molecule type" value="Genomic_DNA"/>
</dbReference>
<evidence type="ECO:0000256" key="4">
    <source>
        <dbReference type="ARBA" id="ARBA00022989"/>
    </source>
</evidence>
<organism evidence="9 10">
    <name type="scientific">Billgrantia endophytica</name>
    <dbReference type="NCBI Taxonomy" id="2033802"/>
    <lineage>
        <taxon>Bacteria</taxon>
        <taxon>Pseudomonadati</taxon>
        <taxon>Pseudomonadota</taxon>
        <taxon>Gammaproteobacteria</taxon>
        <taxon>Oceanospirillales</taxon>
        <taxon>Halomonadaceae</taxon>
        <taxon>Billgrantia</taxon>
    </lineage>
</organism>
<feature type="transmembrane region" description="Helical" evidence="7">
    <location>
        <begin position="66"/>
        <end position="91"/>
    </location>
</feature>
<feature type="transmembrane region" description="Helical" evidence="7">
    <location>
        <begin position="214"/>
        <end position="232"/>
    </location>
</feature>
<dbReference type="InterPro" id="IPR037185">
    <property type="entry name" value="EmrE-like"/>
</dbReference>
<feature type="transmembrane region" description="Helical" evidence="7">
    <location>
        <begin position="34"/>
        <end position="54"/>
    </location>
</feature>
<feature type="domain" description="EamA" evidence="8">
    <location>
        <begin position="153"/>
        <end position="285"/>
    </location>
</feature>
<evidence type="ECO:0000256" key="2">
    <source>
        <dbReference type="ARBA" id="ARBA00022475"/>
    </source>
</evidence>
<dbReference type="PANTHER" id="PTHR32322:SF18">
    <property type="entry name" value="S-ADENOSYLMETHIONINE_S-ADENOSYLHOMOCYSTEINE TRANSPORTER"/>
    <property type="match status" value="1"/>
</dbReference>
<dbReference type="GO" id="GO:0005886">
    <property type="term" value="C:plasma membrane"/>
    <property type="evidence" value="ECO:0007669"/>
    <property type="project" value="UniProtKB-SubCell"/>
</dbReference>
<dbReference type="Proteomes" id="UP000235803">
    <property type="component" value="Unassembled WGS sequence"/>
</dbReference>
<dbReference type="Pfam" id="PF00892">
    <property type="entry name" value="EamA"/>
    <property type="match status" value="2"/>
</dbReference>
<keyword evidence="3 7" id="KW-0812">Transmembrane</keyword>
<feature type="transmembrane region" description="Helical" evidence="7">
    <location>
        <begin position="151"/>
        <end position="171"/>
    </location>
</feature>
<evidence type="ECO:0000256" key="5">
    <source>
        <dbReference type="ARBA" id="ARBA00023136"/>
    </source>
</evidence>
<evidence type="ECO:0000313" key="9">
    <source>
        <dbReference type="EMBL" id="PMR75313.1"/>
    </source>
</evidence>